<accession>A0AAD1XMD2</accession>
<feature type="transmembrane region" description="Helical" evidence="2">
    <location>
        <begin position="177"/>
        <end position="201"/>
    </location>
</feature>
<dbReference type="Proteomes" id="UP001295684">
    <property type="component" value="Unassembled WGS sequence"/>
</dbReference>
<sequence length="246" mass="28049">MSTTQASIMSDFSQPNAKMMASALFFEYLVYLVFSIIDAYKKESSEYVFLDEKAQAEAEKKAAENKKNKQAKKDKDKQEKAAKKAAQKTDKDKNKKDKPKKEGGEPEFDGGEEERGRGAHNSSKSGDRRDRSAHSDKPRRRGEDRKDEVEESPEYQEWYKNNNNSISKIIVNTFPKYFLFFAFCVGFTASRAPTGFAVGLTYSMVLCRIVQVYSYYYYNKIAIIGSIVICGVISIMLIFTGLIHQY</sequence>
<keyword evidence="4" id="KW-1185">Reference proteome</keyword>
<keyword evidence="2" id="KW-1133">Transmembrane helix</keyword>
<keyword evidence="2" id="KW-0812">Transmembrane</keyword>
<name>A0AAD1XMD2_EUPCR</name>
<evidence type="ECO:0000313" key="4">
    <source>
        <dbReference type="Proteomes" id="UP001295684"/>
    </source>
</evidence>
<feature type="transmembrane region" description="Helical" evidence="2">
    <location>
        <begin position="221"/>
        <end position="243"/>
    </location>
</feature>
<feature type="transmembrane region" description="Helical" evidence="2">
    <location>
        <begin position="20"/>
        <end position="40"/>
    </location>
</feature>
<feature type="compositionally biased region" description="Basic and acidic residues" evidence="1">
    <location>
        <begin position="125"/>
        <end position="148"/>
    </location>
</feature>
<evidence type="ECO:0000313" key="3">
    <source>
        <dbReference type="EMBL" id="CAI2375463.1"/>
    </source>
</evidence>
<evidence type="ECO:0000256" key="1">
    <source>
        <dbReference type="SAM" id="MobiDB-lite"/>
    </source>
</evidence>
<reference evidence="3" key="1">
    <citation type="submission" date="2023-07" db="EMBL/GenBank/DDBJ databases">
        <authorList>
            <consortium name="AG Swart"/>
            <person name="Singh M."/>
            <person name="Singh A."/>
            <person name="Seah K."/>
            <person name="Emmerich C."/>
        </authorList>
    </citation>
    <scope>NUCLEOTIDE SEQUENCE</scope>
    <source>
        <strain evidence="3">DP1</strain>
    </source>
</reference>
<proteinExistence type="predicted"/>
<gene>
    <name evidence="3" type="ORF">ECRASSUSDP1_LOCUS16825</name>
</gene>
<organism evidence="3 4">
    <name type="scientific">Euplotes crassus</name>
    <dbReference type="NCBI Taxonomy" id="5936"/>
    <lineage>
        <taxon>Eukaryota</taxon>
        <taxon>Sar</taxon>
        <taxon>Alveolata</taxon>
        <taxon>Ciliophora</taxon>
        <taxon>Intramacronucleata</taxon>
        <taxon>Spirotrichea</taxon>
        <taxon>Hypotrichia</taxon>
        <taxon>Euplotida</taxon>
        <taxon>Euplotidae</taxon>
        <taxon>Moneuplotes</taxon>
    </lineage>
</organism>
<protein>
    <submittedName>
        <fullName evidence="3">Uncharacterized protein</fullName>
    </submittedName>
</protein>
<comment type="caution">
    <text evidence="3">The sequence shown here is derived from an EMBL/GenBank/DDBJ whole genome shotgun (WGS) entry which is preliminary data.</text>
</comment>
<evidence type="ECO:0000256" key="2">
    <source>
        <dbReference type="SAM" id="Phobius"/>
    </source>
</evidence>
<dbReference type="EMBL" id="CAMPGE010016947">
    <property type="protein sequence ID" value="CAI2375463.1"/>
    <property type="molecule type" value="Genomic_DNA"/>
</dbReference>
<feature type="compositionally biased region" description="Basic and acidic residues" evidence="1">
    <location>
        <begin position="56"/>
        <end position="104"/>
    </location>
</feature>
<keyword evidence="2" id="KW-0472">Membrane</keyword>
<feature type="region of interest" description="Disordered" evidence="1">
    <location>
        <begin position="56"/>
        <end position="154"/>
    </location>
</feature>
<dbReference type="AlphaFoldDB" id="A0AAD1XMD2"/>